<feature type="region of interest" description="Disordered" evidence="1">
    <location>
        <begin position="1"/>
        <end position="28"/>
    </location>
</feature>
<protein>
    <recommendedName>
        <fullName evidence="4">Histidine kinase group protein</fullName>
    </recommendedName>
</protein>
<feature type="region of interest" description="Disordered" evidence="1">
    <location>
        <begin position="259"/>
        <end position="287"/>
    </location>
</feature>
<keyword evidence="3" id="KW-1185">Reference proteome</keyword>
<feature type="region of interest" description="Disordered" evidence="1">
    <location>
        <begin position="689"/>
        <end position="725"/>
    </location>
</feature>
<dbReference type="AlphaFoldDB" id="A0A6A6UI65"/>
<sequence length="725" mass="80175">MTKKKATAGAASNGSAQTPANASAPAAEPRSTALVIARNKHWRYISNYHGPWLQLPTEVLETIAHTNYYAPHPHPIDPAIIFDLLKIRRAVDEATDLAVRAASGVSSAQLQNSIASSNGVLNGAAALGLAFGNNGPVAKLSRERKFRMRELATQKLSQAYHLDEIAASVAMMQGTSTLEDLAQHVLQRNPDDRDAKYVEFFHEKIPSRMMAEYTPLTTLNDLIAERPGDVSPYRTRALTKIFKNDLAGATKDLSEALATVRMSQSPEHRAAREDTGPKGYLDADGHFKSRDWRSEGKLEEKDQPSSIEPQLLFHRGSIYLRIACQSIREALTAWNTSESMAAGEGSDDPVKRKEASEARNVHLAVRKVVKSNARKALRDFQSFMAHLEYTPGVTDNDDTTAGASPGTETTKSQDLVHTNGRGTSYKNPNLSRSSSNLRYPEVFKVCDLFEAALPPNLPPYPPITSTELVPRTRQPPDPRSETKPSDYQMERVTYHPLLTEALHSLLLCHALVQTPPTELRRHATNAARLIRLLSGFPVFLHARSTSRADWNEILRLTGDWIDLRESWMSLCRSGVRNPEDDEEASLANISANRNFRALSPRQKKEAVVQKAIVEALADERVVDEESFHKAVQSRESAFHAREVSVARAIEQEHGHANPQAQGVGESTGFSTERAEAIARWVLEAPLTVEGARSKKSGKRRTKKKGGLEENMEKLSVAGSSFTERE</sequence>
<proteinExistence type="predicted"/>
<gene>
    <name evidence="2" type="ORF">BT63DRAFT_422485</name>
</gene>
<feature type="compositionally biased region" description="Polar residues" evidence="1">
    <location>
        <begin position="399"/>
        <end position="428"/>
    </location>
</feature>
<evidence type="ECO:0000313" key="3">
    <source>
        <dbReference type="Proteomes" id="UP000799302"/>
    </source>
</evidence>
<organism evidence="2 3">
    <name type="scientific">Microthyrium microscopicum</name>
    <dbReference type="NCBI Taxonomy" id="703497"/>
    <lineage>
        <taxon>Eukaryota</taxon>
        <taxon>Fungi</taxon>
        <taxon>Dikarya</taxon>
        <taxon>Ascomycota</taxon>
        <taxon>Pezizomycotina</taxon>
        <taxon>Dothideomycetes</taxon>
        <taxon>Dothideomycetes incertae sedis</taxon>
        <taxon>Microthyriales</taxon>
        <taxon>Microthyriaceae</taxon>
        <taxon>Microthyrium</taxon>
    </lineage>
</organism>
<accession>A0A6A6UI65</accession>
<dbReference type="Proteomes" id="UP000799302">
    <property type="component" value="Unassembled WGS sequence"/>
</dbReference>
<dbReference type="OrthoDB" id="420046at2759"/>
<reference evidence="2" key="1">
    <citation type="journal article" date="2020" name="Stud. Mycol.">
        <title>101 Dothideomycetes genomes: a test case for predicting lifestyles and emergence of pathogens.</title>
        <authorList>
            <person name="Haridas S."/>
            <person name="Albert R."/>
            <person name="Binder M."/>
            <person name="Bloem J."/>
            <person name="Labutti K."/>
            <person name="Salamov A."/>
            <person name="Andreopoulos B."/>
            <person name="Baker S."/>
            <person name="Barry K."/>
            <person name="Bills G."/>
            <person name="Bluhm B."/>
            <person name="Cannon C."/>
            <person name="Castanera R."/>
            <person name="Culley D."/>
            <person name="Daum C."/>
            <person name="Ezra D."/>
            <person name="Gonzalez J."/>
            <person name="Henrissat B."/>
            <person name="Kuo A."/>
            <person name="Liang C."/>
            <person name="Lipzen A."/>
            <person name="Lutzoni F."/>
            <person name="Magnuson J."/>
            <person name="Mondo S."/>
            <person name="Nolan M."/>
            <person name="Ohm R."/>
            <person name="Pangilinan J."/>
            <person name="Park H.-J."/>
            <person name="Ramirez L."/>
            <person name="Alfaro M."/>
            <person name="Sun H."/>
            <person name="Tritt A."/>
            <person name="Yoshinaga Y."/>
            <person name="Zwiers L.-H."/>
            <person name="Turgeon B."/>
            <person name="Goodwin S."/>
            <person name="Spatafora J."/>
            <person name="Crous P."/>
            <person name="Grigoriev I."/>
        </authorList>
    </citation>
    <scope>NUCLEOTIDE SEQUENCE</scope>
    <source>
        <strain evidence="2">CBS 115976</strain>
    </source>
</reference>
<feature type="region of interest" description="Disordered" evidence="1">
    <location>
        <begin position="393"/>
        <end position="432"/>
    </location>
</feature>
<name>A0A6A6UI65_9PEZI</name>
<feature type="region of interest" description="Disordered" evidence="1">
    <location>
        <begin position="459"/>
        <end position="486"/>
    </location>
</feature>
<feature type="compositionally biased region" description="Low complexity" evidence="1">
    <location>
        <begin position="15"/>
        <end position="28"/>
    </location>
</feature>
<feature type="compositionally biased region" description="Basic residues" evidence="1">
    <location>
        <begin position="693"/>
        <end position="704"/>
    </location>
</feature>
<feature type="compositionally biased region" description="Basic and acidic residues" evidence="1">
    <location>
        <begin position="474"/>
        <end position="486"/>
    </location>
</feature>
<evidence type="ECO:0000256" key="1">
    <source>
        <dbReference type="SAM" id="MobiDB-lite"/>
    </source>
</evidence>
<evidence type="ECO:0000313" key="2">
    <source>
        <dbReference type="EMBL" id="KAF2671975.1"/>
    </source>
</evidence>
<dbReference type="EMBL" id="MU004232">
    <property type="protein sequence ID" value="KAF2671975.1"/>
    <property type="molecule type" value="Genomic_DNA"/>
</dbReference>
<evidence type="ECO:0008006" key="4">
    <source>
        <dbReference type="Google" id="ProtNLM"/>
    </source>
</evidence>
<feature type="compositionally biased region" description="Basic and acidic residues" evidence="1">
    <location>
        <begin position="266"/>
        <end position="287"/>
    </location>
</feature>